<reference evidence="1" key="1">
    <citation type="submission" date="2021-10" db="EMBL/GenBank/DDBJ databases">
        <authorList>
            <person name="Piombo E."/>
        </authorList>
    </citation>
    <scope>NUCLEOTIDE SEQUENCE</scope>
</reference>
<accession>A0A9N9Z610</accession>
<dbReference type="AlphaFoldDB" id="A0A9N9Z610"/>
<comment type="caution">
    <text evidence="1">The sequence shown here is derived from an EMBL/GenBank/DDBJ whole genome shotgun (WGS) entry which is preliminary data.</text>
</comment>
<dbReference type="EMBL" id="CABFOC020000035">
    <property type="protein sequence ID" value="CAH0049714.1"/>
    <property type="molecule type" value="Genomic_DNA"/>
</dbReference>
<evidence type="ECO:0000313" key="1">
    <source>
        <dbReference type="EMBL" id="CAH0049714.1"/>
    </source>
</evidence>
<gene>
    <name evidence="1" type="ORF">CSOL1703_00001672</name>
</gene>
<proteinExistence type="predicted"/>
<keyword evidence="2" id="KW-1185">Reference proteome</keyword>
<protein>
    <submittedName>
        <fullName evidence="1">Uncharacterized protein</fullName>
    </submittedName>
</protein>
<organism evidence="1 2">
    <name type="scientific">Clonostachys solani</name>
    <dbReference type="NCBI Taxonomy" id="160281"/>
    <lineage>
        <taxon>Eukaryota</taxon>
        <taxon>Fungi</taxon>
        <taxon>Dikarya</taxon>
        <taxon>Ascomycota</taxon>
        <taxon>Pezizomycotina</taxon>
        <taxon>Sordariomycetes</taxon>
        <taxon>Hypocreomycetidae</taxon>
        <taxon>Hypocreales</taxon>
        <taxon>Bionectriaceae</taxon>
        <taxon>Clonostachys</taxon>
    </lineage>
</organism>
<dbReference type="Proteomes" id="UP000775872">
    <property type="component" value="Unassembled WGS sequence"/>
</dbReference>
<name>A0A9N9Z610_9HYPO</name>
<sequence>MVERHILVKWVDKVRMEWGELGTPRFFTETLSKQGEMDTHGALDMDARIQVAAVAYDGENGVIGFGMRTVALSGQKAY</sequence>
<evidence type="ECO:0000313" key="2">
    <source>
        <dbReference type="Proteomes" id="UP000775872"/>
    </source>
</evidence>